<dbReference type="SUPFAM" id="SSF56954">
    <property type="entry name" value="Outer membrane efflux proteins (OEP)"/>
    <property type="match status" value="1"/>
</dbReference>
<name>A0A1H9NGW0_9GAMM</name>
<dbReference type="EMBL" id="FOUA01000001">
    <property type="protein sequence ID" value="SFL81134.1"/>
    <property type="molecule type" value="Genomic_DNA"/>
</dbReference>
<keyword evidence="3" id="KW-0472">Membrane</keyword>
<evidence type="ECO:0000256" key="6">
    <source>
        <dbReference type="ARBA" id="ARBA00023237"/>
    </source>
</evidence>
<dbReference type="RefSeq" id="WP_074777391.1">
    <property type="nucleotide sequence ID" value="NZ_FOGN01000001.1"/>
</dbReference>
<keyword evidence="8" id="KW-0732">Signal</keyword>
<dbReference type="GO" id="GO:0015562">
    <property type="term" value="F:efflux transmembrane transporter activity"/>
    <property type="evidence" value="ECO:0007669"/>
    <property type="project" value="InterPro"/>
</dbReference>
<evidence type="ECO:0000256" key="2">
    <source>
        <dbReference type="ARBA" id="ARBA00007613"/>
    </source>
</evidence>
<gene>
    <name evidence="10" type="ORF">SAMN04487855_1336</name>
    <name evidence="9" type="ORF">SAMN05216589_0288</name>
</gene>
<dbReference type="PANTHER" id="PTHR30203">
    <property type="entry name" value="OUTER MEMBRANE CATION EFFLUX PROTEIN"/>
    <property type="match status" value="1"/>
</dbReference>
<evidence type="ECO:0000256" key="7">
    <source>
        <dbReference type="ARBA" id="ARBA00023288"/>
    </source>
</evidence>
<keyword evidence="7" id="KW-0449">Lipoprotein</keyword>
<keyword evidence="5" id="KW-0564">Palmitate</keyword>
<comment type="subcellular location">
    <subcellularLocation>
        <location evidence="1">Cell outer membrane</location>
    </subcellularLocation>
</comment>
<evidence type="ECO:0000313" key="9">
    <source>
        <dbReference type="EMBL" id="SER35224.1"/>
    </source>
</evidence>
<dbReference type="InterPro" id="IPR010131">
    <property type="entry name" value="MdtP/NodT-like"/>
</dbReference>
<protein>
    <submittedName>
        <fullName evidence="9">Outer membrane protein, cobalt-zinc-cadmium efflux system</fullName>
    </submittedName>
</protein>
<evidence type="ECO:0000313" key="10">
    <source>
        <dbReference type="EMBL" id="SFL81134.1"/>
    </source>
</evidence>
<keyword evidence="6" id="KW-0998">Cell outer membrane</keyword>
<dbReference type="OrthoDB" id="6716807at2"/>
<evidence type="ECO:0000256" key="1">
    <source>
        <dbReference type="ARBA" id="ARBA00004442"/>
    </source>
</evidence>
<feature type="chain" id="PRO_5010472838" evidence="8">
    <location>
        <begin position="29"/>
        <end position="415"/>
    </location>
</feature>
<keyword evidence="3" id="KW-1134">Transmembrane beta strand</keyword>
<feature type="signal peptide" evidence="8">
    <location>
        <begin position="1"/>
        <end position="28"/>
    </location>
</feature>
<dbReference type="EMBL" id="FOGN01000001">
    <property type="protein sequence ID" value="SER35224.1"/>
    <property type="molecule type" value="Genomic_DNA"/>
</dbReference>
<keyword evidence="11" id="KW-1185">Reference proteome</keyword>
<evidence type="ECO:0000256" key="5">
    <source>
        <dbReference type="ARBA" id="ARBA00023139"/>
    </source>
</evidence>
<evidence type="ECO:0000256" key="8">
    <source>
        <dbReference type="SAM" id="SignalP"/>
    </source>
</evidence>
<dbReference type="GO" id="GO:0016020">
    <property type="term" value="C:membrane"/>
    <property type="evidence" value="ECO:0007669"/>
    <property type="project" value="UniProtKB-SubCell"/>
</dbReference>
<dbReference type="AlphaFoldDB" id="A0A1H9NGW0"/>
<dbReference type="STRING" id="653930.SAMN05216589_0288"/>
<dbReference type="Proteomes" id="UP000186599">
    <property type="component" value="Unassembled WGS sequence"/>
</dbReference>
<comment type="similarity">
    <text evidence="2">Belongs to the outer membrane factor (OMF) (TC 1.B.17) family.</text>
</comment>
<keyword evidence="4" id="KW-0812">Transmembrane</keyword>
<evidence type="ECO:0000256" key="3">
    <source>
        <dbReference type="ARBA" id="ARBA00022452"/>
    </source>
</evidence>
<accession>A0A1H9NGW0</accession>
<sequence>MSLIFSRPLFLVGFTAAAAFTLAPSALAEPAPTYEALLEKLDQNPLSIESMAAHEAAEGRALQAHARPNPTISLEAENAYGSGPFNGYDAADTTFSISQPLELWGQRGARIDAAQAQVEVTGIRRDQMRWVLSANLAQAYAEAEAASLRYDLAAQALSLTQADAEAVLALIDKGREAALRGVQAESEVEAARANVDVARANREAAFGRLSALSMLAEPITSIGDDLLNRVPQSITSEPRELPAVKVAKAELDAAERQVNVERLRARPDVTAAFGVRRFEEYRAEALAFGVSVTLPLFDRNTGAISAARAEQRAAEARLTSQEWAAQAERRAAQSSLDASISRTAAADAGEVAAEEAYRLARIGFDAGRISQLELRSSRAALIAAGNNAVDARLARALAEIALARLVGRAPFVETF</sequence>
<dbReference type="Proteomes" id="UP000186904">
    <property type="component" value="Unassembled WGS sequence"/>
</dbReference>
<dbReference type="PANTHER" id="PTHR30203:SF24">
    <property type="entry name" value="BLR4935 PROTEIN"/>
    <property type="match status" value="1"/>
</dbReference>
<evidence type="ECO:0000313" key="12">
    <source>
        <dbReference type="Proteomes" id="UP000186904"/>
    </source>
</evidence>
<proteinExistence type="inferred from homology"/>
<dbReference type="Gene3D" id="1.20.1600.10">
    <property type="entry name" value="Outer membrane efflux proteins (OEP)"/>
    <property type="match status" value="1"/>
</dbReference>
<reference evidence="11 12" key="1">
    <citation type="submission" date="2016-10" db="EMBL/GenBank/DDBJ databases">
        <authorList>
            <person name="de Groot N.N."/>
        </authorList>
    </citation>
    <scope>NUCLEOTIDE SEQUENCE [LARGE SCALE GENOMIC DNA]</scope>
    <source>
        <strain evidence="10 11">CGMCC 1.9095</strain>
        <strain evidence="9 12">DSM 22558</strain>
    </source>
</reference>
<evidence type="ECO:0000256" key="4">
    <source>
        <dbReference type="ARBA" id="ARBA00022692"/>
    </source>
</evidence>
<organism evidence="9 12">
    <name type="scientific">Halopseudomonas bauzanensis</name>
    <dbReference type="NCBI Taxonomy" id="653930"/>
    <lineage>
        <taxon>Bacteria</taxon>
        <taxon>Pseudomonadati</taxon>
        <taxon>Pseudomonadota</taxon>
        <taxon>Gammaproteobacteria</taxon>
        <taxon>Pseudomonadales</taxon>
        <taxon>Pseudomonadaceae</taxon>
        <taxon>Halopseudomonas</taxon>
    </lineage>
</organism>
<evidence type="ECO:0000313" key="11">
    <source>
        <dbReference type="Proteomes" id="UP000186599"/>
    </source>
</evidence>
<dbReference type="Pfam" id="PF02321">
    <property type="entry name" value="OEP"/>
    <property type="match status" value="2"/>
</dbReference>
<dbReference type="InterPro" id="IPR003423">
    <property type="entry name" value="OMP_efflux"/>
</dbReference>